<feature type="transmembrane region" description="Helical" evidence="1">
    <location>
        <begin position="79"/>
        <end position="99"/>
    </location>
</feature>
<keyword evidence="1" id="KW-0472">Membrane</keyword>
<dbReference type="EMBL" id="JACSPZ010000002">
    <property type="protein sequence ID" value="MBD8036240.1"/>
    <property type="molecule type" value="Genomic_DNA"/>
</dbReference>
<evidence type="ECO:0000256" key="1">
    <source>
        <dbReference type="SAM" id="Phobius"/>
    </source>
</evidence>
<name>A0ABR8XWC5_9BACL</name>
<feature type="transmembrane region" description="Helical" evidence="1">
    <location>
        <begin position="56"/>
        <end position="73"/>
    </location>
</feature>
<organism evidence="2 3">
    <name type="scientific">Solibacillus faecavium</name>
    <dbReference type="NCBI Taxonomy" id="2762221"/>
    <lineage>
        <taxon>Bacteria</taxon>
        <taxon>Bacillati</taxon>
        <taxon>Bacillota</taxon>
        <taxon>Bacilli</taxon>
        <taxon>Bacillales</taxon>
        <taxon>Caryophanaceae</taxon>
        <taxon>Solibacillus</taxon>
    </lineage>
</organism>
<gene>
    <name evidence="2" type="ORF">H9635_05750</name>
</gene>
<protein>
    <submittedName>
        <fullName evidence="2">ATPase</fullName>
    </submittedName>
</protein>
<sequence>MTFQNLIALSLVIPIVVSFITLLGFYLYYRKKPKVDKGFKFAYYALSYRRKFWRTVYSMPICIISIGVIYLTLGFSKLFIFITFFITILFAIQATYNYVMWQRELKQ</sequence>
<keyword evidence="3" id="KW-1185">Reference proteome</keyword>
<proteinExistence type="predicted"/>
<keyword evidence="1" id="KW-0812">Transmembrane</keyword>
<accession>A0ABR8XWC5</accession>
<feature type="transmembrane region" description="Helical" evidence="1">
    <location>
        <begin position="6"/>
        <end position="29"/>
    </location>
</feature>
<evidence type="ECO:0000313" key="2">
    <source>
        <dbReference type="EMBL" id="MBD8036240.1"/>
    </source>
</evidence>
<keyword evidence="1" id="KW-1133">Transmembrane helix</keyword>
<dbReference type="Proteomes" id="UP000619101">
    <property type="component" value="Unassembled WGS sequence"/>
</dbReference>
<reference evidence="2 3" key="1">
    <citation type="submission" date="2020-08" db="EMBL/GenBank/DDBJ databases">
        <title>A Genomic Blueprint of the Chicken Gut Microbiome.</title>
        <authorList>
            <person name="Gilroy R."/>
            <person name="Ravi A."/>
            <person name="Getino M."/>
            <person name="Pursley I."/>
            <person name="Horton D.L."/>
            <person name="Alikhan N.-F."/>
            <person name="Baker D."/>
            <person name="Gharbi K."/>
            <person name="Hall N."/>
            <person name="Watson M."/>
            <person name="Adriaenssens E.M."/>
            <person name="Foster-Nyarko E."/>
            <person name="Jarju S."/>
            <person name="Secka A."/>
            <person name="Antonio M."/>
            <person name="Oren A."/>
            <person name="Chaudhuri R."/>
            <person name="La Ragione R.M."/>
            <person name="Hildebrand F."/>
            <person name="Pallen M.J."/>
        </authorList>
    </citation>
    <scope>NUCLEOTIDE SEQUENCE [LARGE SCALE GENOMIC DNA]</scope>
    <source>
        <strain evidence="2 3">A46</strain>
    </source>
</reference>
<evidence type="ECO:0000313" key="3">
    <source>
        <dbReference type="Proteomes" id="UP000619101"/>
    </source>
</evidence>
<comment type="caution">
    <text evidence="2">The sequence shown here is derived from an EMBL/GenBank/DDBJ whole genome shotgun (WGS) entry which is preliminary data.</text>
</comment>
<dbReference type="RefSeq" id="WP_191699193.1">
    <property type="nucleotide sequence ID" value="NZ_JACSPZ010000002.1"/>
</dbReference>